<name>A0A0M2T124_9BACI</name>
<protein>
    <recommendedName>
        <fullName evidence="4">VCBS repeat-containing protein</fullName>
    </recommendedName>
</protein>
<feature type="chain" id="PRO_5005642179" description="VCBS repeat-containing protein" evidence="1">
    <location>
        <begin position="21"/>
        <end position="270"/>
    </location>
</feature>
<feature type="signal peptide" evidence="1">
    <location>
        <begin position="1"/>
        <end position="20"/>
    </location>
</feature>
<accession>A0A0M2T124</accession>
<sequence>MPKVLLLLFLTVCFQDHAFAEGPIDTYHDIVRKFIPTEADLIKPNQPAGARSIQVYDFDYDGHMEIVATYRLKEHVKKLHVAVLKNENKQWKKVFERTEDGLDIEFSGMADLTGDGQPEYIIGWGLGASAGSMIEAFKWNNNTLDGILEPRFFHKLELLRTDNSTSLALWERYCCDAFLVEVLAWDGRQMNFNEEQYKKYYPKVEKYHRDKIKEMDAWFYWYSIADAQLKANDLDDAKESIQRGFSYTHGREEFNFLRKRLEEKFLYSQY</sequence>
<dbReference type="AlphaFoldDB" id="A0A0M2T124"/>
<keyword evidence="1" id="KW-0732">Signal</keyword>
<dbReference type="Proteomes" id="UP000034166">
    <property type="component" value="Unassembled WGS sequence"/>
</dbReference>
<dbReference type="RefSeq" id="WP_046523216.1">
    <property type="nucleotide sequence ID" value="NZ_LAYY01000007.1"/>
</dbReference>
<comment type="caution">
    <text evidence="2">The sequence shown here is derived from an EMBL/GenBank/DDBJ whole genome shotgun (WGS) entry which is preliminary data.</text>
</comment>
<proteinExistence type="predicted"/>
<organism evidence="2 3">
    <name type="scientific">Mesobacillus campisalis</name>
    <dbReference type="NCBI Taxonomy" id="1408103"/>
    <lineage>
        <taxon>Bacteria</taxon>
        <taxon>Bacillati</taxon>
        <taxon>Bacillota</taxon>
        <taxon>Bacilli</taxon>
        <taxon>Bacillales</taxon>
        <taxon>Bacillaceae</taxon>
        <taxon>Mesobacillus</taxon>
    </lineage>
</organism>
<keyword evidence="3" id="KW-1185">Reference proteome</keyword>
<dbReference type="InterPro" id="IPR028994">
    <property type="entry name" value="Integrin_alpha_N"/>
</dbReference>
<evidence type="ECO:0008006" key="4">
    <source>
        <dbReference type="Google" id="ProtNLM"/>
    </source>
</evidence>
<gene>
    <name evidence="2" type="ORF">WQ57_07930</name>
</gene>
<dbReference type="PATRIC" id="fig|1408103.3.peg.1787"/>
<evidence type="ECO:0000313" key="3">
    <source>
        <dbReference type="Proteomes" id="UP000034166"/>
    </source>
</evidence>
<evidence type="ECO:0000313" key="2">
    <source>
        <dbReference type="EMBL" id="KKK38525.1"/>
    </source>
</evidence>
<reference evidence="2 3" key="1">
    <citation type="submission" date="2015-04" db="EMBL/GenBank/DDBJ databases">
        <title>Taxonomic description and genome sequence of Bacillus campisalis sp. nov., a novel member of the genus Bacillus isolated from solar saltern.</title>
        <authorList>
            <person name="Mathan Kumar R."/>
            <person name="Kaur G."/>
            <person name="Kumar A."/>
            <person name="Singh N.K."/>
            <person name="Kaur N."/>
            <person name="Kumar N."/>
            <person name="Mayilraj S."/>
        </authorList>
    </citation>
    <scope>NUCLEOTIDE SEQUENCE [LARGE SCALE GENOMIC DNA]</scope>
    <source>
        <strain evidence="2 3">SA2-6</strain>
    </source>
</reference>
<dbReference type="EMBL" id="LAYY01000007">
    <property type="protein sequence ID" value="KKK38525.1"/>
    <property type="molecule type" value="Genomic_DNA"/>
</dbReference>
<dbReference type="SUPFAM" id="SSF69318">
    <property type="entry name" value="Integrin alpha N-terminal domain"/>
    <property type="match status" value="1"/>
</dbReference>
<evidence type="ECO:0000256" key="1">
    <source>
        <dbReference type="SAM" id="SignalP"/>
    </source>
</evidence>